<dbReference type="GO" id="GO:0044804">
    <property type="term" value="P:nucleophagy"/>
    <property type="evidence" value="ECO:0007669"/>
    <property type="project" value="TreeGrafter"/>
</dbReference>
<comment type="subcellular location">
    <subcellularLocation>
        <location evidence="1">Cytoplasm</location>
    </subcellularLocation>
</comment>
<keyword evidence="8" id="KW-0072">Autophagy</keyword>
<proteinExistence type="inferred from homology"/>
<sequence>MDLQNLVNNVKSVALNIGEKLTPVLKESKFRETGVLTPEEYVAAGDHLVHHCPTWKWATASDPSRIRSFLPENKQYLITRNVPCHKRCKQMEYDEKLEK</sequence>
<keyword evidence="11" id="KW-1185">Reference proteome</keyword>
<dbReference type="Proteomes" id="UP000005237">
    <property type="component" value="Unassembled WGS sequence"/>
</dbReference>
<dbReference type="InterPro" id="IPR007135">
    <property type="entry name" value="Atg3/Atg10"/>
</dbReference>
<dbReference type="PANTHER" id="PTHR12866:SF2">
    <property type="entry name" value="UBIQUITIN-LIKE-CONJUGATING ENZYME ATG3"/>
    <property type="match status" value="1"/>
</dbReference>
<evidence type="ECO:0000256" key="6">
    <source>
        <dbReference type="ARBA" id="ARBA00022786"/>
    </source>
</evidence>
<evidence type="ECO:0000313" key="11">
    <source>
        <dbReference type="Proteomes" id="UP000005237"/>
    </source>
</evidence>
<evidence type="ECO:0000256" key="5">
    <source>
        <dbReference type="ARBA" id="ARBA00022490"/>
    </source>
</evidence>
<dbReference type="GO" id="GO:0061723">
    <property type="term" value="P:glycophagy"/>
    <property type="evidence" value="ECO:0007669"/>
    <property type="project" value="TreeGrafter"/>
</dbReference>
<dbReference type="PANTHER" id="PTHR12866">
    <property type="entry name" value="UBIQUITIN-LIKE-CONJUGATING ENZYME ATG3"/>
    <property type="match status" value="1"/>
</dbReference>
<accession>A0A8R1IVD7</accession>
<name>A0A8R1IVD7_CAEJA</name>
<dbReference type="GO" id="GO:0000422">
    <property type="term" value="P:autophagy of mitochondrion"/>
    <property type="evidence" value="ECO:0007669"/>
    <property type="project" value="TreeGrafter"/>
</dbReference>
<evidence type="ECO:0000256" key="1">
    <source>
        <dbReference type="ARBA" id="ARBA00004496"/>
    </source>
</evidence>
<evidence type="ECO:0000256" key="4">
    <source>
        <dbReference type="ARBA" id="ARBA00022448"/>
    </source>
</evidence>
<keyword evidence="4" id="KW-0813">Transport</keyword>
<keyword evidence="6" id="KW-0833">Ubl conjugation pathway</keyword>
<comment type="similarity">
    <text evidence="2">Belongs to the ATG3 family.</text>
</comment>
<organism evidence="10 11">
    <name type="scientific">Caenorhabditis japonica</name>
    <dbReference type="NCBI Taxonomy" id="281687"/>
    <lineage>
        <taxon>Eukaryota</taxon>
        <taxon>Metazoa</taxon>
        <taxon>Ecdysozoa</taxon>
        <taxon>Nematoda</taxon>
        <taxon>Chromadorea</taxon>
        <taxon>Rhabditida</taxon>
        <taxon>Rhabditina</taxon>
        <taxon>Rhabditomorpha</taxon>
        <taxon>Rhabditoidea</taxon>
        <taxon>Rhabditidae</taxon>
        <taxon>Peloderinae</taxon>
        <taxon>Caenorhabditis</taxon>
    </lineage>
</organism>
<protein>
    <recommendedName>
        <fullName evidence="3">Ubiquitin-like-conjugating enzyme ATG3</fullName>
    </recommendedName>
    <alternativeName>
        <fullName evidence="9">Autophagy-related protein 3</fullName>
    </alternativeName>
</protein>
<dbReference type="EnsemblMetazoa" id="CJA43130.1">
    <property type="protein sequence ID" value="CJA43130.1"/>
    <property type="gene ID" value="WBGene00218978"/>
</dbReference>
<evidence type="ECO:0000256" key="8">
    <source>
        <dbReference type="ARBA" id="ARBA00023006"/>
    </source>
</evidence>
<keyword evidence="5" id="KW-0963">Cytoplasm</keyword>
<evidence type="ECO:0000313" key="10">
    <source>
        <dbReference type="EnsemblMetazoa" id="CJA43130.1"/>
    </source>
</evidence>
<evidence type="ECO:0000256" key="9">
    <source>
        <dbReference type="ARBA" id="ARBA00034553"/>
    </source>
</evidence>
<reference evidence="11" key="1">
    <citation type="submission" date="2010-08" db="EMBL/GenBank/DDBJ databases">
        <authorList>
            <consortium name="Caenorhabditis japonica Sequencing Consortium"/>
            <person name="Wilson R.K."/>
        </authorList>
    </citation>
    <scope>NUCLEOTIDE SEQUENCE [LARGE SCALE GENOMIC DNA]</scope>
    <source>
        <strain evidence="11">DF5081</strain>
    </source>
</reference>
<dbReference type="GO" id="GO:0005829">
    <property type="term" value="C:cytosol"/>
    <property type="evidence" value="ECO:0007669"/>
    <property type="project" value="TreeGrafter"/>
</dbReference>
<dbReference type="AlphaFoldDB" id="A0A8R1IVD7"/>
<evidence type="ECO:0000256" key="3">
    <source>
        <dbReference type="ARBA" id="ARBA00017573"/>
    </source>
</evidence>
<dbReference type="GO" id="GO:0000407">
    <property type="term" value="C:phagophore assembly site"/>
    <property type="evidence" value="ECO:0007669"/>
    <property type="project" value="TreeGrafter"/>
</dbReference>
<reference evidence="10" key="2">
    <citation type="submission" date="2022-06" db="UniProtKB">
        <authorList>
            <consortium name="EnsemblMetazoa"/>
        </authorList>
    </citation>
    <scope>IDENTIFICATION</scope>
    <source>
        <strain evidence="10">DF5081</strain>
    </source>
</reference>
<dbReference type="GO" id="GO:0015031">
    <property type="term" value="P:protein transport"/>
    <property type="evidence" value="ECO:0007669"/>
    <property type="project" value="UniProtKB-KW"/>
</dbReference>
<dbReference type="GO" id="GO:0019776">
    <property type="term" value="F:Atg8-family ligase activity"/>
    <property type="evidence" value="ECO:0007669"/>
    <property type="project" value="TreeGrafter"/>
</dbReference>
<evidence type="ECO:0000256" key="7">
    <source>
        <dbReference type="ARBA" id="ARBA00022927"/>
    </source>
</evidence>
<dbReference type="Pfam" id="PF03987">
    <property type="entry name" value="Autophagy_act_C"/>
    <property type="match status" value="1"/>
</dbReference>
<dbReference type="GO" id="GO:0000045">
    <property type="term" value="P:autophagosome assembly"/>
    <property type="evidence" value="ECO:0007669"/>
    <property type="project" value="TreeGrafter"/>
</dbReference>
<keyword evidence="7" id="KW-0653">Protein transport</keyword>
<evidence type="ECO:0000256" key="2">
    <source>
        <dbReference type="ARBA" id="ARBA00007683"/>
    </source>
</evidence>